<comment type="caution">
    <text evidence="2">The sequence shown here is derived from an EMBL/GenBank/DDBJ whole genome shotgun (WGS) entry which is preliminary data.</text>
</comment>
<dbReference type="Proteomes" id="UP000004121">
    <property type="component" value="Unassembled WGS sequence"/>
</dbReference>
<keyword evidence="3" id="KW-1185">Reference proteome</keyword>
<dbReference type="AlphaFoldDB" id="C2KX07"/>
<proteinExistence type="predicted"/>
<keyword evidence="1" id="KW-0812">Transmembrane</keyword>
<dbReference type="InParanoid" id="C2KX07"/>
<name>C2KX07_9FIRM</name>
<sequence>MIMQVCIFLHFSCKYDIVFIDFQSIIFYFHYYFHKRRLYGYYK</sequence>
<dbReference type="STRING" id="585501.HMPREF6123_1026"/>
<accession>C2KX07</accession>
<evidence type="ECO:0000313" key="3">
    <source>
        <dbReference type="Proteomes" id="UP000004121"/>
    </source>
</evidence>
<feature type="transmembrane region" description="Helical" evidence="1">
    <location>
        <begin position="17"/>
        <end position="33"/>
    </location>
</feature>
<dbReference type="HOGENOM" id="CLU_3236885_0_0_9"/>
<dbReference type="EMBL" id="ACKX01000098">
    <property type="protein sequence ID" value="EEJ51701.1"/>
    <property type="molecule type" value="Genomic_DNA"/>
</dbReference>
<organism evidence="2 3">
    <name type="scientific">Oribacterium sinus F0268</name>
    <dbReference type="NCBI Taxonomy" id="585501"/>
    <lineage>
        <taxon>Bacteria</taxon>
        <taxon>Bacillati</taxon>
        <taxon>Bacillota</taxon>
        <taxon>Clostridia</taxon>
        <taxon>Lachnospirales</taxon>
        <taxon>Lachnospiraceae</taxon>
        <taxon>Oribacterium</taxon>
    </lineage>
</organism>
<protein>
    <submittedName>
        <fullName evidence="2">Uncharacterized protein</fullName>
    </submittedName>
</protein>
<reference evidence="2 3" key="1">
    <citation type="submission" date="2009-04" db="EMBL/GenBank/DDBJ databases">
        <authorList>
            <person name="Qin X."/>
            <person name="Bachman B."/>
            <person name="Battles P."/>
            <person name="Bell A."/>
            <person name="Bess C."/>
            <person name="Bickham C."/>
            <person name="Chaboub L."/>
            <person name="Chen D."/>
            <person name="Coyle M."/>
            <person name="Deiros D.R."/>
            <person name="Dinh H."/>
            <person name="Forbes L."/>
            <person name="Fowler G."/>
            <person name="Francisco L."/>
            <person name="Fu Q."/>
            <person name="Gubbala S."/>
            <person name="Hale W."/>
            <person name="Han Y."/>
            <person name="Hemphill L."/>
            <person name="Highlander S.K."/>
            <person name="Hirani K."/>
            <person name="Hogues M."/>
            <person name="Jackson L."/>
            <person name="Jakkamsetti A."/>
            <person name="Javaid M."/>
            <person name="Jiang H."/>
            <person name="Korchina V."/>
            <person name="Kovar C."/>
            <person name="Lara F."/>
            <person name="Lee S."/>
            <person name="Mata R."/>
            <person name="Mathew T."/>
            <person name="Moen C."/>
            <person name="Morales K."/>
            <person name="Munidasa M."/>
            <person name="Nazareth L."/>
            <person name="Ngo R."/>
            <person name="Nguyen L."/>
            <person name="Okwuonu G."/>
            <person name="Ongeri F."/>
            <person name="Patil S."/>
            <person name="Petrosino J."/>
            <person name="Pham C."/>
            <person name="Pham P."/>
            <person name="Pu L.-L."/>
            <person name="Puazo M."/>
            <person name="Raj R."/>
            <person name="Reid J."/>
            <person name="Rouhana J."/>
            <person name="Saada N."/>
            <person name="Shang Y."/>
            <person name="Simmons D."/>
            <person name="Thornton R."/>
            <person name="Warren J."/>
            <person name="Weissenberger G."/>
            <person name="Zhang J."/>
            <person name="Zhang L."/>
            <person name="Zhou C."/>
            <person name="Zhu D."/>
            <person name="Muzny D."/>
            <person name="Worley K."/>
            <person name="Gibbs R."/>
        </authorList>
    </citation>
    <scope>NUCLEOTIDE SEQUENCE [LARGE SCALE GENOMIC DNA]</scope>
    <source>
        <strain evidence="2 3">F0268</strain>
    </source>
</reference>
<evidence type="ECO:0000313" key="2">
    <source>
        <dbReference type="EMBL" id="EEJ51701.1"/>
    </source>
</evidence>
<gene>
    <name evidence="2" type="ORF">HMPREF6123_1026</name>
</gene>
<keyword evidence="1" id="KW-1133">Transmembrane helix</keyword>
<evidence type="ECO:0000256" key="1">
    <source>
        <dbReference type="SAM" id="Phobius"/>
    </source>
</evidence>
<keyword evidence="1" id="KW-0472">Membrane</keyword>